<keyword evidence="3" id="KW-1185">Reference proteome</keyword>
<reference evidence="2 3" key="1">
    <citation type="submission" date="2024-03" db="EMBL/GenBank/DDBJ databases">
        <title>Adaptation during the transition from Ophiocordyceps entomopathogen to insect associate is accompanied by gene loss and intensified selection.</title>
        <authorList>
            <person name="Ward C.M."/>
            <person name="Onetto C.A."/>
            <person name="Borneman A.R."/>
        </authorList>
    </citation>
    <scope>NUCLEOTIDE SEQUENCE [LARGE SCALE GENOMIC DNA]</scope>
    <source>
        <strain evidence="2">AWRI1</strain>
        <tissue evidence="2">Single Adult Female</tissue>
    </source>
</reference>
<proteinExistence type="predicted"/>
<dbReference type="AlphaFoldDB" id="A0AAN9Y6A3"/>
<protein>
    <submittedName>
        <fullName evidence="2">Uncharacterized protein</fullName>
    </submittedName>
</protein>
<evidence type="ECO:0000256" key="1">
    <source>
        <dbReference type="SAM" id="SignalP"/>
    </source>
</evidence>
<feature type="chain" id="PRO_5042998205" evidence="1">
    <location>
        <begin position="21"/>
        <end position="113"/>
    </location>
</feature>
<evidence type="ECO:0000313" key="2">
    <source>
        <dbReference type="EMBL" id="KAK7598357.1"/>
    </source>
</evidence>
<accession>A0AAN9Y6A3</accession>
<name>A0AAN9Y6A3_9HEMI</name>
<organism evidence="2 3">
    <name type="scientific">Parthenolecanium corni</name>
    <dbReference type="NCBI Taxonomy" id="536013"/>
    <lineage>
        <taxon>Eukaryota</taxon>
        <taxon>Metazoa</taxon>
        <taxon>Ecdysozoa</taxon>
        <taxon>Arthropoda</taxon>
        <taxon>Hexapoda</taxon>
        <taxon>Insecta</taxon>
        <taxon>Pterygota</taxon>
        <taxon>Neoptera</taxon>
        <taxon>Paraneoptera</taxon>
        <taxon>Hemiptera</taxon>
        <taxon>Sternorrhyncha</taxon>
        <taxon>Coccoidea</taxon>
        <taxon>Coccidae</taxon>
        <taxon>Parthenolecanium</taxon>
    </lineage>
</organism>
<sequence>MKQIIFTVLGCITLLAPLYARPQFLAIPLDHVQLVEFTEDDKNQMPILRIPRHVATSKVSKMGGYYQGQPTAEASSHFEQSNFNPHEYVDYGAHTGHHGAFGWYADFPVQKDS</sequence>
<keyword evidence="1" id="KW-0732">Signal</keyword>
<dbReference type="Proteomes" id="UP001367676">
    <property type="component" value="Unassembled WGS sequence"/>
</dbReference>
<feature type="signal peptide" evidence="1">
    <location>
        <begin position="1"/>
        <end position="20"/>
    </location>
</feature>
<comment type="caution">
    <text evidence="2">The sequence shown here is derived from an EMBL/GenBank/DDBJ whole genome shotgun (WGS) entry which is preliminary data.</text>
</comment>
<evidence type="ECO:0000313" key="3">
    <source>
        <dbReference type="Proteomes" id="UP001367676"/>
    </source>
</evidence>
<gene>
    <name evidence="2" type="ORF">V9T40_006592</name>
</gene>
<dbReference type="EMBL" id="JBBCAQ010000014">
    <property type="protein sequence ID" value="KAK7598357.1"/>
    <property type="molecule type" value="Genomic_DNA"/>
</dbReference>